<dbReference type="RefSeq" id="WP_390210225.1">
    <property type="nucleotide sequence ID" value="NZ_JBHLXJ010000003.1"/>
</dbReference>
<sequence length="427" mass="48854">MITREKNALVPHLSDFMHLVDVELGKVNEQHVMALLIVSLQRSDRIQALLQTHYAQIVQQHFCECVYPSLRDKDRFVFATENECWFLLPNLSSEALAVLAVHRLLAALSSPLTIESQTIFFHPTIGIACAPLHAENSYELVRIADQAKKNAQLNNLRFEMAQIQRDQRSRPDDLPQAIKAVLDDNALEMRYQPKVDLRSQRIKSVEALVRWPVDHAQVLATNLLIDVAEQYGLIEQLTMQVFNKVLQEVASWEKKGLHVVVWINLSARLLALPQLPKMLERCLNVWNMPASAIGLEVTESAFIHDIEHTTALLFELKRLGFRLSIDDFGTGYSSLAYLRRFPIDELKIDKLFVQGMSNSQQDKQIVQSIIDLAHNFSLSVVAEGVEHEETLNTLRQMGCDDIQGYYFAHPMRGEQLLGWCEEFHHRT</sequence>
<evidence type="ECO:0000313" key="3">
    <source>
        <dbReference type="Proteomes" id="UP001589844"/>
    </source>
</evidence>
<proteinExistence type="predicted"/>
<gene>
    <name evidence="2" type="ORF">ACFFJH_03995</name>
</gene>
<reference evidence="2 3" key="1">
    <citation type="submission" date="2024-09" db="EMBL/GenBank/DDBJ databases">
        <authorList>
            <person name="Sun Q."/>
            <person name="Mori K."/>
        </authorList>
    </citation>
    <scope>NUCLEOTIDE SEQUENCE [LARGE SCALE GENOMIC DNA]</scope>
    <source>
        <strain evidence="2 3">CCM 8677</strain>
    </source>
</reference>
<dbReference type="Proteomes" id="UP001589844">
    <property type="component" value="Unassembled WGS sequence"/>
</dbReference>
<dbReference type="Pfam" id="PF00563">
    <property type="entry name" value="EAL"/>
    <property type="match status" value="1"/>
</dbReference>
<dbReference type="PANTHER" id="PTHR33121:SF71">
    <property type="entry name" value="OXYGEN SENSOR PROTEIN DOSP"/>
    <property type="match status" value="1"/>
</dbReference>
<dbReference type="InterPro" id="IPR035919">
    <property type="entry name" value="EAL_sf"/>
</dbReference>
<feature type="domain" description="EAL" evidence="1">
    <location>
        <begin position="171"/>
        <end position="424"/>
    </location>
</feature>
<dbReference type="InterPro" id="IPR001633">
    <property type="entry name" value="EAL_dom"/>
</dbReference>
<dbReference type="Gene3D" id="3.20.20.450">
    <property type="entry name" value="EAL domain"/>
    <property type="match status" value="1"/>
</dbReference>
<dbReference type="Gene3D" id="3.30.70.270">
    <property type="match status" value="1"/>
</dbReference>
<evidence type="ECO:0000313" key="2">
    <source>
        <dbReference type="EMBL" id="MFC0348957.1"/>
    </source>
</evidence>
<dbReference type="SMART" id="SM00052">
    <property type="entry name" value="EAL"/>
    <property type="match status" value="1"/>
</dbReference>
<dbReference type="InterPro" id="IPR029787">
    <property type="entry name" value="Nucleotide_cyclase"/>
</dbReference>
<keyword evidence="3" id="KW-1185">Reference proteome</keyword>
<protein>
    <submittedName>
        <fullName evidence="2">Bifunctional diguanylate cyclase/phosphodiesterase</fullName>
    </submittedName>
</protein>
<accession>A0ABV6IBD0</accession>
<dbReference type="PANTHER" id="PTHR33121">
    <property type="entry name" value="CYCLIC DI-GMP PHOSPHODIESTERASE PDEF"/>
    <property type="match status" value="1"/>
</dbReference>
<dbReference type="PROSITE" id="PS50883">
    <property type="entry name" value="EAL"/>
    <property type="match status" value="1"/>
</dbReference>
<organism evidence="2 3">
    <name type="scientific">Undibacterium danionis</name>
    <dbReference type="NCBI Taxonomy" id="1812100"/>
    <lineage>
        <taxon>Bacteria</taxon>
        <taxon>Pseudomonadati</taxon>
        <taxon>Pseudomonadota</taxon>
        <taxon>Betaproteobacteria</taxon>
        <taxon>Burkholderiales</taxon>
        <taxon>Oxalobacteraceae</taxon>
        <taxon>Undibacterium</taxon>
    </lineage>
</organism>
<comment type="caution">
    <text evidence="2">The sequence shown here is derived from an EMBL/GenBank/DDBJ whole genome shotgun (WGS) entry which is preliminary data.</text>
</comment>
<dbReference type="CDD" id="cd01948">
    <property type="entry name" value="EAL"/>
    <property type="match status" value="1"/>
</dbReference>
<dbReference type="SUPFAM" id="SSF141868">
    <property type="entry name" value="EAL domain-like"/>
    <property type="match status" value="1"/>
</dbReference>
<dbReference type="EMBL" id="JBHLXJ010000003">
    <property type="protein sequence ID" value="MFC0348957.1"/>
    <property type="molecule type" value="Genomic_DNA"/>
</dbReference>
<dbReference type="InterPro" id="IPR050706">
    <property type="entry name" value="Cyclic-di-GMP_PDE-like"/>
</dbReference>
<evidence type="ECO:0000259" key="1">
    <source>
        <dbReference type="PROSITE" id="PS50883"/>
    </source>
</evidence>
<dbReference type="Pfam" id="PF00990">
    <property type="entry name" value="GGDEF"/>
    <property type="match status" value="1"/>
</dbReference>
<dbReference type="SUPFAM" id="SSF55073">
    <property type="entry name" value="Nucleotide cyclase"/>
    <property type="match status" value="1"/>
</dbReference>
<name>A0ABV6IBD0_9BURK</name>
<dbReference type="InterPro" id="IPR000160">
    <property type="entry name" value="GGDEF_dom"/>
</dbReference>
<dbReference type="InterPro" id="IPR043128">
    <property type="entry name" value="Rev_trsase/Diguanyl_cyclase"/>
</dbReference>